<dbReference type="RefSeq" id="WP_049724532.1">
    <property type="nucleotide sequence ID" value="NZ_CP012154.1"/>
</dbReference>
<keyword evidence="6" id="KW-0472">Membrane</keyword>
<protein>
    <submittedName>
        <fullName evidence="8">Biopolymer transporter ExbD</fullName>
    </submittedName>
</protein>
<dbReference type="EMBL" id="CP012154">
    <property type="protein sequence ID" value="AKS40856.1"/>
    <property type="molecule type" value="Genomic_DNA"/>
</dbReference>
<evidence type="ECO:0000256" key="1">
    <source>
        <dbReference type="ARBA" id="ARBA00004162"/>
    </source>
</evidence>
<dbReference type="Proteomes" id="UP000066624">
    <property type="component" value="Chromosome"/>
</dbReference>
<evidence type="ECO:0000313" key="8">
    <source>
        <dbReference type="EMBL" id="AKS40856.1"/>
    </source>
</evidence>
<evidence type="ECO:0000256" key="7">
    <source>
        <dbReference type="RuleBase" id="RU003879"/>
    </source>
</evidence>
<dbReference type="GO" id="GO:0005886">
    <property type="term" value="C:plasma membrane"/>
    <property type="evidence" value="ECO:0007669"/>
    <property type="project" value="UniProtKB-SubCell"/>
</dbReference>
<comment type="subcellular location">
    <subcellularLocation>
        <location evidence="1">Cell membrane</location>
        <topology evidence="1">Single-pass membrane protein</topology>
    </subcellularLocation>
    <subcellularLocation>
        <location evidence="7">Cell membrane</location>
        <topology evidence="7">Single-pass type II membrane protein</topology>
    </subcellularLocation>
</comment>
<dbReference type="PANTHER" id="PTHR30558">
    <property type="entry name" value="EXBD MEMBRANE COMPONENT OF PMF-DRIVEN MACROMOLECULE IMPORT SYSTEM"/>
    <property type="match status" value="1"/>
</dbReference>
<keyword evidence="4 7" id="KW-0812">Transmembrane</keyword>
<evidence type="ECO:0000256" key="4">
    <source>
        <dbReference type="ARBA" id="ARBA00022692"/>
    </source>
</evidence>
<dbReference type="GO" id="GO:0022857">
    <property type="term" value="F:transmembrane transporter activity"/>
    <property type="evidence" value="ECO:0007669"/>
    <property type="project" value="InterPro"/>
</dbReference>
<proteinExistence type="inferred from homology"/>
<keyword evidence="7" id="KW-0813">Transport</keyword>
<evidence type="ECO:0000313" key="9">
    <source>
        <dbReference type="Proteomes" id="UP000066624"/>
    </source>
</evidence>
<evidence type="ECO:0000256" key="6">
    <source>
        <dbReference type="ARBA" id="ARBA00023136"/>
    </source>
</evidence>
<keyword evidence="3" id="KW-1003">Cell membrane</keyword>
<accession>A0A0K0XTB1</accession>
<dbReference type="GO" id="GO:0015031">
    <property type="term" value="P:protein transport"/>
    <property type="evidence" value="ECO:0007669"/>
    <property type="project" value="UniProtKB-KW"/>
</dbReference>
<organism evidence="8 9">
    <name type="scientific">Wenzhouxiangella marina</name>
    <dbReference type="NCBI Taxonomy" id="1579979"/>
    <lineage>
        <taxon>Bacteria</taxon>
        <taxon>Pseudomonadati</taxon>
        <taxon>Pseudomonadota</taxon>
        <taxon>Gammaproteobacteria</taxon>
        <taxon>Chromatiales</taxon>
        <taxon>Wenzhouxiangellaceae</taxon>
        <taxon>Wenzhouxiangella</taxon>
    </lineage>
</organism>
<evidence type="ECO:0000256" key="2">
    <source>
        <dbReference type="ARBA" id="ARBA00005811"/>
    </source>
</evidence>
<dbReference type="STRING" id="1579979.WM2015_474"/>
<dbReference type="OrthoDB" id="9793581at2"/>
<dbReference type="Pfam" id="PF02472">
    <property type="entry name" value="ExbD"/>
    <property type="match status" value="1"/>
</dbReference>
<dbReference type="PATRIC" id="fig|1579979.3.peg.477"/>
<dbReference type="AlphaFoldDB" id="A0A0K0XTB1"/>
<keyword evidence="7" id="KW-0653">Protein transport</keyword>
<dbReference type="Gene3D" id="3.30.420.270">
    <property type="match status" value="1"/>
</dbReference>
<dbReference type="InterPro" id="IPR003400">
    <property type="entry name" value="ExbD"/>
</dbReference>
<gene>
    <name evidence="8" type="ORF">WM2015_474</name>
</gene>
<sequence>MARRHASKDEPEINITPMLDIVFIMLIFFIVTTSFIRETGIEVEKPTALTTEPRPQGNVLIAIRNNDEIWMNRKQIELSEVRIEVERARAENPESSAVLIADRGARTGMLVEVMDQVQAGGINRISISADPQGVR</sequence>
<keyword evidence="9" id="KW-1185">Reference proteome</keyword>
<reference evidence="8 9" key="1">
    <citation type="submission" date="2015-07" db="EMBL/GenBank/DDBJ databases">
        <authorList>
            <person name="Noorani M."/>
        </authorList>
    </citation>
    <scope>NUCLEOTIDE SEQUENCE [LARGE SCALE GENOMIC DNA]</scope>
    <source>
        <strain evidence="8 9">KCTC 42284</strain>
    </source>
</reference>
<comment type="similarity">
    <text evidence="2 7">Belongs to the ExbD/TolR family.</text>
</comment>
<evidence type="ECO:0000256" key="3">
    <source>
        <dbReference type="ARBA" id="ARBA00022475"/>
    </source>
</evidence>
<name>A0A0K0XTB1_9GAMM</name>
<evidence type="ECO:0000256" key="5">
    <source>
        <dbReference type="ARBA" id="ARBA00022989"/>
    </source>
</evidence>
<keyword evidence="5" id="KW-1133">Transmembrane helix</keyword>
<dbReference type="KEGG" id="wma:WM2015_474"/>
<dbReference type="PANTHER" id="PTHR30558:SF13">
    <property type="entry name" value="BIOPOLYMER TRANSPORT PROTEIN EXBD2"/>
    <property type="match status" value="1"/>
</dbReference>